<accession>A0ACC2VII3</accession>
<comment type="caution">
    <text evidence="1">The sequence shown here is derived from an EMBL/GenBank/DDBJ whole genome shotgun (WGS) entry which is preliminary data.</text>
</comment>
<evidence type="ECO:0000313" key="1">
    <source>
        <dbReference type="EMBL" id="KAJ9098916.1"/>
    </source>
</evidence>
<dbReference type="EMBL" id="JASBWS010000088">
    <property type="protein sequence ID" value="KAJ9098916.1"/>
    <property type="molecule type" value="Genomic_DNA"/>
</dbReference>
<reference evidence="1" key="1">
    <citation type="submission" date="2023-04" db="EMBL/GenBank/DDBJ databases">
        <title>Draft Genome sequencing of Naganishia species isolated from polar environments using Oxford Nanopore Technology.</title>
        <authorList>
            <person name="Leo P."/>
            <person name="Venkateswaran K."/>
        </authorList>
    </citation>
    <scope>NUCLEOTIDE SEQUENCE</scope>
    <source>
        <strain evidence="1">MNA-CCFEE 5262</strain>
    </source>
</reference>
<dbReference type="Proteomes" id="UP001230649">
    <property type="component" value="Unassembled WGS sequence"/>
</dbReference>
<proteinExistence type="predicted"/>
<organism evidence="1 2">
    <name type="scientific">Naganishia adeliensis</name>
    <dbReference type="NCBI Taxonomy" id="92952"/>
    <lineage>
        <taxon>Eukaryota</taxon>
        <taxon>Fungi</taxon>
        <taxon>Dikarya</taxon>
        <taxon>Basidiomycota</taxon>
        <taxon>Agaricomycotina</taxon>
        <taxon>Tremellomycetes</taxon>
        <taxon>Filobasidiales</taxon>
        <taxon>Filobasidiaceae</taxon>
        <taxon>Naganishia</taxon>
    </lineage>
</organism>
<keyword evidence="2" id="KW-1185">Reference proteome</keyword>
<name>A0ACC2VII3_9TREE</name>
<evidence type="ECO:0000313" key="2">
    <source>
        <dbReference type="Proteomes" id="UP001230649"/>
    </source>
</evidence>
<sequence>MGSAGQPQSAPRTPIGTPGVQSPSISYASSPRRNPHTGTIYNGISAGVIPLENIGTAASAAPVPPTGSPRGLPSPQSLQGQHGVTPGAVGLAGVASRVMPGSPALGARVPEVNAEAEEYYGGKEVWSRSRTYSNAGVLGHSKRRPQQMDEETVSRNRRLSHDEQSVRAPRRFLIDVEETLRLVLEQEDTNGDFQIGVVDAGPKLMSLGTASSNAYKSHDIRGTYMLSNLLQELALARDYGRKRIVLDEARLLENPVDRLSRMIKNSFWNSLTRKIDGDGLELICADPKNKSRHVKPLIYVPHGEPEMAEYYREVARKKPQLGLQVEVLPPNPDDPDFVKSLNEVPGILALAMKKKQTADGKTTFEGLPFVVPGARFNEFYYWDSYFTGLGLLVDGKREMAMNHVEHFIFEIKHYNKVLNGNRSYYLARSQPPFVTDLALQIYNQMPREMQKQHVEWLKRAIRAAIKEYHTYWMREPSLDPETGLSRYRPGGKGIPPETEASHFTHILQPYAEKHGISINEFIDQYNDGELEEPQLDEYFMHDRGVRESGHDTTYRYEKRCANLATIDLNALLFKYEHDIASAIKDVFGDELDLDDEFDLSPFPITREAFAAGSPREKSTSRKQISAEWFARAVSRKDKIDQYLWNEGQALYFDYDTKKKKQARYETVTSLWALWAGCASEHQAERMVHESLHKFEVEGGLVSGTEVSRGRISIDRPNRQWDYPYGWAPHQIMAWVGLERYGFEDVCQRLAYRWIYMMTTAFVDYNGVVPEKFDVVALSHLVDAEYGNQGLDFKMLNREGFAWTNASFQLGLHFLSTGMRRAVAACTPPEVYFRLGPGKELDPEVEKLKREMNQHRI</sequence>
<gene>
    <name evidence="1" type="ORF">QFC20_005831</name>
</gene>
<protein>
    <submittedName>
        <fullName evidence="1">Uncharacterized protein</fullName>
    </submittedName>
</protein>